<feature type="transmembrane region" description="Helical" evidence="6">
    <location>
        <begin position="682"/>
        <end position="706"/>
    </location>
</feature>
<feature type="domain" description="MacB-like periplasmic core" evidence="8">
    <location>
        <begin position="20"/>
        <end position="243"/>
    </location>
</feature>
<feature type="domain" description="MacB-like periplasmic core" evidence="8">
    <location>
        <begin position="442"/>
        <end position="648"/>
    </location>
</feature>
<evidence type="ECO:0000259" key="7">
    <source>
        <dbReference type="Pfam" id="PF02687"/>
    </source>
</evidence>
<keyword evidence="5 6" id="KW-0472">Membrane</keyword>
<dbReference type="GO" id="GO:0022857">
    <property type="term" value="F:transmembrane transporter activity"/>
    <property type="evidence" value="ECO:0007669"/>
    <property type="project" value="TreeGrafter"/>
</dbReference>
<dbReference type="EMBL" id="JAHESF010000017">
    <property type="protein sequence ID" value="MBT1698711.1"/>
    <property type="molecule type" value="Genomic_DNA"/>
</dbReference>
<protein>
    <submittedName>
        <fullName evidence="9">ABC transporter permease</fullName>
    </submittedName>
</protein>
<accession>A0AAP2DLY4</accession>
<evidence type="ECO:0000313" key="10">
    <source>
        <dbReference type="Proteomes" id="UP001319200"/>
    </source>
</evidence>
<dbReference type="InterPro" id="IPR003838">
    <property type="entry name" value="ABC3_permease_C"/>
</dbReference>
<comment type="subcellular location">
    <subcellularLocation>
        <location evidence="1">Cell membrane</location>
        <topology evidence="1">Multi-pass membrane protein</topology>
    </subcellularLocation>
</comment>
<feature type="transmembrane region" description="Helical" evidence="6">
    <location>
        <begin position="734"/>
        <end position="753"/>
    </location>
</feature>
<keyword evidence="4 6" id="KW-1133">Transmembrane helix</keyword>
<dbReference type="InterPro" id="IPR050250">
    <property type="entry name" value="Macrolide_Exporter_MacB"/>
</dbReference>
<feature type="domain" description="ABC3 transporter permease C-terminal" evidence="7">
    <location>
        <begin position="298"/>
        <end position="411"/>
    </location>
</feature>
<keyword evidence="3 6" id="KW-0812">Transmembrane</keyword>
<evidence type="ECO:0000256" key="4">
    <source>
        <dbReference type="ARBA" id="ARBA00022989"/>
    </source>
</evidence>
<evidence type="ECO:0000256" key="6">
    <source>
        <dbReference type="SAM" id="Phobius"/>
    </source>
</evidence>
<evidence type="ECO:0000313" key="9">
    <source>
        <dbReference type="EMBL" id="MBT1698711.1"/>
    </source>
</evidence>
<evidence type="ECO:0000259" key="8">
    <source>
        <dbReference type="Pfam" id="PF12704"/>
    </source>
</evidence>
<feature type="transmembrane region" description="Helical" evidence="6">
    <location>
        <begin position="768"/>
        <end position="791"/>
    </location>
</feature>
<dbReference type="PANTHER" id="PTHR30572:SF18">
    <property type="entry name" value="ABC-TYPE MACROLIDE FAMILY EXPORT SYSTEM PERMEASE COMPONENT 2"/>
    <property type="match status" value="1"/>
</dbReference>
<feature type="transmembrane region" description="Helical" evidence="6">
    <location>
        <begin position="347"/>
        <end position="365"/>
    </location>
</feature>
<dbReference type="GO" id="GO:0005886">
    <property type="term" value="C:plasma membrane"/>
    <property type="evidence" value="ECO:0007669"/>
    <property type="project" value="UniProtKB-SubCell"/>
</dbReference>
<dbReference type="AlphaFoldDB" id="A0AAP2DLY4"/>
<sequence>MYKNYFKVGMRNLFRHFGYSAINITGLASGMAVAMIIGLWVFDELSYNTYFKNYDRIAQVTKAGTFEGKYYQGQRYLPYPLIEELQTTYAQNFKHVVPISGPGGFDAVLSAGEKMLTRTGMYIGEGAPEMFTWEMVYGTWKGLSDLHSVMISQSTAKALFGDADPLGKPLKVNNVTDVTVTGVFKDFPRNTEFYGLHFFEPWSFYLQDASYIKRQGWDNHFLFAYVEMAPNKTMEEVAATIRKAEMKAIEHLDYMKNELQYDYDVLLHPMRDWHLYSNFKEGQLQTGPVQFVWFIGTLGVFVLLLACINFMNLSTARSEKRAKEVGIRKTVGSVRGQLIAQFFSESFLVVMLSFIVATLVVYITLPWFNILSAKAMTLPFSEKWFWISSLAFILFTGFIAGSYPALYLSSFKPVQVLKGVLRAGRLASMPRKVLVIVQFSVSVMLIICTAAIYRQLLFVKDRPVGYDREGLITVRKKSDEFNTKAEVLRAELKKTGMVSEVGESGGELTGTWSHNGGFNWEGKDPSFEANFATLNVSPEFGRTIGWKVVDGRDFSENIAGDSAGIILNKAAVEYMKMENPVGKTMRWTNRAWGVDQDFHIVGVVEDMIMNSPFEPVKPAVYFTFGYERVMLIRITPGVRVSEALPKIESVFAQVMPDIPFDYKFADQEYAAKFSNEERVGKLATVFASLAIIISCLGLFGLASFVAEQRTKEIGIRKVLGASVTTLWRMLSQEFVLLVIVACVIAIPLSYYILDKAISQYEYHTDLSWWIFAGACASALAIALLTVSFQAVKAAVMSPVRSIRTE</sequence>
<feature type="domain" description="ABC3 transporter permease C-terminal" evidence="7">
    <location>
        <begin position="685"/>
        <end position="796"/>
    </location>
</feature>
<reference evidence="9 10" key="1">
    <citation type="submission" date="2021-05" db="EMBL/GenBank/DDBJ databases">
        <title>A Polyphasic approach of four new species of the genus Ohtaekwangia: Ohtaekwangia histidinii sp. nov., Ohtaekwangia cretensis sp. nov., Ohtaekwangia indiensis sp. nov., Ohtaekwangia reichenbachii sp. nov. from diverse environment.</title>
        <authorList>
            <person name="Octaviana S."/>
        </authorList>
    </citation>
    <scope>NUCLEOTIDE SEQUENCE [LARGE SCALE GENOMIC DNA]</scope>
    <source>
        <strain evidence="9 10">PWU4</strain>
    </source>
</reference>
<feature type="transmembrane region" description="Helical" evidence="6">
    <location>
        <begin position="291"/>
        <end position="313"/>
    </location>
</feature>
<evidence type="ECO:0000256" key="5">
    <source>
        <dbReference type="ARBA" id="ARBA00023136"/>
    </source>
</evidence>
<keyword evidence="2" id="KW-1003">Cell membrane</keyword>
<gene>
    <name evidence="9" type="ORF">KK083_17595</name>
</gene>
<feature type="transmembrane region" description="Helical" evidence="6">
    <location>
        <begin position="21"/>
        <end position="42"/>
    </location>
</feature>
<feature type="transmembrane region" description="Helical" evidence="6">
    <location>
        <begin position="433"/>
        <end position="453"/>
    </location>
</feature>
<dbReference type="PANTHER" id="PTHR30572">
    <property type="entry name" value="MEMBRANE COMPONENT OF TRANSPORTER-RELATED"/>
    <property type="match status" value="1"/>
</dbReference>
<feature type="transmembrane region" description="Helical" evidence="6">
    <location>
        <begin position="385"/>
        <end position="408"/>
    </location>
</feature>
<dbReference type="Pfam" id="PF12704">
    <property type="entry name" value="MacB_PCD"/>
    <property type="match status" value="2"/>
</dbReference>
<dbReference type="Pfam" id="PF02687">
    <property type="entry name" value="FtsX"/>
    <property type="match status" value="2"/>
</dbReference>
<dbReference type="Proteomes" id="UP001319200">
    <property type="component" value="Unassembled WGS sequence"/>
</dbReference>
<comment type="caution">
    <text evidence="9">The sequence shown here is derived from an EMBL/GenBank/DDBJ whole genome shotgun (WGS) entry which is preliminary data.</text>
</comment>
<proteinExistence type="predicted"/>
<dbReference type="InterPro" id="IPR025857">
    <property type="entry name" value="MacB_PCD"/>
</dbReference>
<name>A0AAP2DLY4_9BACT</name>
<evidence type="ECO:0000256" key="1">
    <source>
        <dbReference type="ARBA" id="ARBA00004651"/>
    </source>
</evidence>
<evidence type="ECO:0000256" key="2">
    <source>
        <dbReference type="ARBA" id="ARBA00022475"/>
    </source>
</evidence>
<organism evidence="9 10">
    <name type="scientific">Chryseosolibacter histidini</name>
    <dbReference type="NCBI Taxonomy" id="2782349"/>
    <lineage>
        <taxon>Bacteria</taxon>
        <taxon>Pseudomonadati</taxon>
        <taxon>Bacteroidota</taxon>
        <taxon>Cytophagia</taxon>
        <taxon>Cytophagales</taxon>
        <taxon>Chryseotaleaceae</taxon>
        <taxon>Chryseosolibacter</taxon>
    </lineage>
</organism>
<keyword evidence="10" id="KW-1185">Reference proteome</keyword>
<evidence type="ECO:0000256" key="3">
    <source>
        <dbReference type="ARBA" id="ARBA00022692"/>
    </source>
</evidence>